<reference evidence="2 3" key="1">
    <citation type="submission" date="2017-02" db="EMBL/GenBank/DDBJ databases">
        <authorList>
            <person name="Peterson S.W."/>
        </authorList>
    </citation>
    <scope>NUCLEOTIDE SEQUENCE [LARGE SCALE GENOMIC DNA]</scope>
    <source>
        <strain evidence="2 3">DSM 18108</strain>
    </source>
</reference>
<dbReference type="RefSeq" id="WP_079472349.1">
    <property type="nucleotide sequence ID" value="NZ_FUZZ01000004.1"/>
</dbReference>
<accession>A0A1T5P9D0</accession>
<dbReference type="Gene3D" id="3.40.50.300">
    <property type="entry name" value="P-loop containing nucleotide triphosphate hydrolases"/>
    <property type="match status" value="1"/>
</dbReference>
<dbReference type="Pfam" id="PF13521">
    <property type="entry name" value="AAA_28"/>
    <property type="match status" value="1"/>
</dbReference>
<protein>
    <submittedName>
        <fullName evidence="2">Predicted ATPase</fullName>
    </submittedName>
</protein>
<dbReference type="SUPFAM" id="SSF52540">
    <property type="entry name" value="P-loop containing nucleoside triphosphate hydrolases"/>
    <property type="match status" value="1"/>
</dbReference>
<proteinExistence type="predicted"/>
<name>A0A1T5P9D0_9BACT</name>
<keyword evidence="3" id="KW-1185">Reference proteome</keyword>
<dbReference type="STRING" id="393003.SAMN05660461_5086"/>
<sequence length="186" mass="21091">MNKKVRDHFFIVTGGPGMGKTAIIAALRDMGHITVPETGREIIRQQVAAGGQALPWANRQAFARLMFEQSLQDYLEQPATSRPVFFDRGIADTIGYLELCGLPVPEEMEHAATLYRFNPTVFLTPPWMAIYEHDKERKQSFEEAVQTYESMIKVYTRLGYRLVKLPEATVAERVAFILDKALSLLL</sequence>
<feature type="domain" description="NadR/Ttd14 AAA" evidence="1">
    <location>
        <begin position="10"/>
        <end position="173"/>
    </location>
</feature>
<evidence type="ECO:0000259" key="1">
    <source>
        <dbReference type="Pfam" id="PF13521"/>
    </source>
</evidence>
<dbReference type="EMBL" id="FUZZ01000004">
    <property type="protein sequence ID" value="SKD09203.1"/>
    <property type="molecule type" value="Genomic_DNA"/>
</dbReference>
<evidence type="ECO:0000313" key="2">
    <source>
        <dbReference type="EMBL" id="SKD09203.1"/>
    </source>
</evidence>
<dbReference type="InterPro" id="IPR027417">
    <property type="entry name" value="P-loop_NTPase"/>
</dbReference>
<dbReference type="Proteomes" id="UP000190166">
    <property type="component" value="Unassembled WGS sequence"/>
</dbReference>
<dbReference type="InterPro" id="IPR038727">
    <property type="entry name" value="NadR/Ttd14_AAA_dom"/>
</dbReference>
<dbReference type="AlphaFoldDB" id="A0A1T5P9D0"/>
<gene>
    <name evidence="2" type="ORF">SAMN05660461_5086</name>
</gene>
<organism evidence="2 3">
    <name type="scientific">Chitinophaga ginsengisegetis</name>
    <dbReference type="NCBI Taxonomy" id="393003"/>
    <lineage>
        <taxon>Bacteria</taxon>
        <taxon>Pseudomonadati</taxon>
        <taxon>Bacteroidota</taxon>
        <taxon>Chitinophagia</taxon>
        <taxon>Chitinophagales</taxon>
        <taxon>Chitinophagaceae</taxon>
        <taxon>Chitinophaga</taxon>
    </lineage>
</organism>
<evidence type="ECO:0000313" key="3">
    <source>
        <dbReference type="Proteomes" id="UP000190166"/>
    </source>
</evidence>